<dbReference type="WBParaSite" id="Csp11.Scaffold630.g19703.t1">
    <property type="protein sequence ID" value="Csp11.Scaffold630.g19703.t1"/>
    <property type="gene ID" value="Csp11.Scaffold630.g19703"/>
</dbReference>
<keyword evidence="3" id="KW-1185">Reference proteome</keyword>
<keyword evidence="2" id="KW-0106">Calcium</keyword>
<comment type="function">
    <text evidence="2">May mediate accelerated ATP-independent bidirectional transbilayer migration of phospholipids upon binding calcium ions that results in a loss of phospholipid asymmetry in the plasma membrane.</text>
</comment>
<dbReference type="GO" id="GO:0005886">
    <property type="term" value="C:plasma membrane"/>
    <property type="evidence" value="ECO:0007669"/>
    <property type="project" value="TreeGrafter"/>
</dbReference>
<dbReference type="STRING" id="1561998.A0A1I7UVB4"/>
<keyword evidence="2" id="KW-0564">Palmitate</keyword>
<dbReference type="Proteomes" id="UP000095282">
    <property type="component" value="Unplaced"/>
</dbReference>
<comment type="cofactor">
    <cofactor evidence="2">
        <name>Ca(2+)</name>
        <dbReference type="ChEBI" id="CHEBI:29108"/>
    </cofactor>
</comment>
<evidence type="ECO:0000256" key="1">
    <source>
        <dbReference type="ARBA" id="ARBA00005350"/>
    </source>
</evidence>
<sequence>MEKAVITVQPGVISPTIPLETIPPEPEYIWMPRPSIDCLQGLEYLGPVDTVKIHYKLDSKDIATDWKTVLSKYILENGKGEQMYYGYEKKTCCEALCCCSDIIKTSIFDCSKKEVLTISWPTEIKCGGCCCCCRSIKPKCTVSTSFGDLGTVEQHIKRLQYYYDVIDDSGNIVFQIEGPTACHLLKCGKREFKIHQGTTVIGEIVQMGLTKETITHHKPICVTSLASPNPTIPLTLLEISSLKSAIGLCLLFTNVNLLICDVCVFGDVTPSCVGDRSFSPFFFGFFFAQPTARAEMSPVIRRIVNSIV</sequence>
<evidence type="ECO:0000313" key="4">
    <source>
        <dbReference type="WBParaSite" id="Csp11.Scaffold630.g19703.t1"/>
    </source>
</evidence>
<dbReference type="PANTHER" id="PTHR23248:SF63">
    <property type="entry name" value="PHOSPHOLIPID SCRAMBLASE"/>
    <property type="match status" value="1"/>
</dbReference>
<name>A0A1I7UVB4_9PELO</name>
<dbReference type="InterPro" id="IPR005552">
    <property type="entry name" value="Scramblase"/>
</dbReference>
<comment type="similarity">
    <text evidence="1 2">Belongs to the phospholipid scramblase family.</text>
</comment>
<reference evidence="4" key="1">
    <citation type="submission" date="2016-11" db="UniProtKB">
        <authorList>
            <consortium name="WormBaseParasite"/>
        </authorList>
    </citation>
    <scope>IDENTIFICATION</scope>
</reference>
<dbReference type="AlphaFoldDB" id="A0A1I7UVB4"/>
<keyword evidence="2" id="KW-0449">Lipoprotein</keyword>
<accession>A0A1I7UVB4</accession>
<organism evidence="3 4">
    <name type="scientific">Caenorhabditis tropicalis</name>
    <dbReference type="NCBI Taxonomy" id="1561998"/>
    <lineage>
        <taxon>Eukaryota</taxon>
        <taxon>Metazoa</taxon>
        <taxon>Ecdysozoa</taxon>
        <taxon>Nematoda</taxon>
        <taxon>Chromadorea</taxon>
        <taxon>Rhabditida</taxon>
        <taxon>Rhabditina</taxon>
        <taxon>Rhabditomorpha</taxon>
        <taxon>Rhabditoidea</taxon>
        <taxon>Rhabditidae</taxon>
        <taxon>Peloderinae</taxon>
        <taxon>Caenorhabditis</taxon>
    </lineage>
</organism>
<dbReference type="Pfam" id="PF03803">
    <property type="entry name" value="Scramblase"/>
    <property type="match status" value="1"/>
</dbReference>
<dbReference type="PANTHER" id="PTHR23248">
    <property type="entry name" value="PHOSPHOLIPID SCRAMBLASE-RELATED"/>
    <property type="match status" value="1"/>
</dbReference>
<proteinExistence type="inferred from homology"/>
<protein>
    <recommendedName>
        <fullName evidence="2">Phospholipid scramblase</fullName>
    </recommendedName>
</protein>
<dbReference type="GO" id="GO:0017128">
    <property type="term" value="F:phospholipid scramblase activity"/>
    <property type="evidence" value="ECO:0007669"/>
    <property type="project" value="InterPro"/>
</dbReference>
<dbReference type="eggNOG" id="KOG0621">
    <property type="taxonomic scope" value="Eukaryota"/>
</dbReference>
<evidence type="ECO:0000313" key="3">
    <source>
        <dbReference type="Proteomes" id="UP000095282"/>
    </source>
</evidence>
<evidence type="ECO:0000256" key="2">
    <source>
        <dbReference type="RuleBase" id="RU363116"/>
    </source>
</evidence>